<keyword evidence="2" id="KW-1185">Reference proteome</keyword>
<dbReference type="EMBL" id="ML119052">
    <property type="protein sequence ID" value="ROT40932.1"/>
    <property type="molecule type" value="Genomic_DNA"/>
</dbReference>
<sequence>MPPTLVLIRHAQALHNANNKSNPQFQRPTLNPDLTSLGVEQCEELRKSLVEHFADVRDAAIIVSPMRRTIQTALLSLDWLLERGTPIQADARWQDLSPLMLMALLENSGKPCDTGTPVTALAREFPVIDYSTLDPVYPDKTSPAGAKYAYNRKAILSRGQSALESLRQRPEKFIFVVSHSGFLRLGLAGYWFFNADYRVFDLESDGSLKQWESTASGGLGKSLTVPVPLGFELPEEDIEMPPENA</sequence>
<organism evidence="1 2">
    <name type="scientific">Sodiomyces alkalinus (strain CBS 110278 / VKM F-3762 / F11)</name>
    <name type="common">Alkaliphilic filamentous fungus</name>
    <dbReference type="NCBI Taxonomy" id="1314773"/>
    <lineage>
        <taxon>Eukaryota</taxon>
        <taxon>Fungi</taxon>
        <taxon>Dikarya</taxon>
        <taxon>Ascomycota</taxon>
        <taxon>Pezizomycotina</taxon>
        <taxon>Sordariomycetes</taxon>
        <taxon>Hypocreomycetidae</taxon>
        <taxon>Glomerellales</taxon>
        <taxon>Plectosphaerellaceae</taxon>
        <taxon>Sodiomyces</taxon>
    </lineage>
</organism>
<dbReference type="AlphaFoldDB" id="A0A3N2Q2H6"/>
<dbReference type="SMART" id="SM00855">
    <property type="entry name" value="PGAM"/>
    <property type="match status" value="1"/>
</dbReference>
<dbReference type="OrthoDB" id="496981at2759"/>
<dbReference type="GeneID" id="39583311"/>
<dbReference type="PANTHER" id="PTHR48100:SF24">
    <property type="entry name" value="PHOSPHOGLYCERATE MUTASE"/>
    <property type="match status" value="1"/>
</dbReference>
<protein>
    <submittedName>
        <fullName evidence="1">Phosphoglycerate mutase-like protein</fullName>
    </submittedName>
</protein>
<gene>
    <name evidence="1" type="ORF">SODALDRAFT_376664</name>
</gene>
<evidence type="ECO:0000313" key="2">
    <source>
        <dbReference type="Proteomes" id="UP000272025"/>
    </source>
</evidence>
<dbReference type="InterPro" id="IPR013078">
    <property type="entry name" value="His_Pase_superF_clade-1"/>
</dbReference>
<dbReference type="Gene3D" id="3.40.50.1240">
    <property type="entry name" value="Phosphoglycerate mutase-like"/>
    <property type="match status" value="1"/>
</dbReference>
<dbReference type="GO" id="GO:0005737">
    <property type="term" value="C:cytoplasm"/>
    <property type="evidence" value="ECO:0007669"/>
    <property type="project" value="TreeGrafter"/>
</dbReference>
<dbReference type="SUPFAM" id="SSF53254">
    <property type="entry name" value="Phosphoglycerate mutase-like"/>
    <property type="match status" value="1"/>
</dbReference>
<name>A0A3N2Q2H6_SODAK</name>
<evidence type="ECO:0000313" key="1">
    <source>
        <dbReference type="EMBL" id="ROT40932.1"/>
    </source>
</evidence>
<dbReference type="CDD" id="cd07067">
    <property type="entry name" value="HP_PGM_like"/>
    <property type="match status" value="1"/>
</dbReference>
<dbReference type="InterPro" id="IPR029033">
    <property type="entry name" value="His_PPase_superfam"/>
</dbReference>
<dbReference type="Proteomes" id="UP000272025">
    <property type="component" value="Unassembled WGS sequence"/>
</dbReference>
<reference evidence="1 2" key="1">
    <citation type="journal article" date="2018" name="Mol. Ecol.">
        <title>The obligate alkalophilic soda-lake fungus Sodiomyces alkalinus has shifted to a protein diet.</title>
        <authorList>
            <person name="Grum-Grzhimaylo A.A."/>
            <person name="Falkoski D.L."/>
            <person name="van den Heuvel J."/>
            <person name="Valero-Jimenez C.A."/>
            <person name="Min B."/>
            <person name="Choi I.G."/>
            <person name="Lipzen A."/>
            <person name="Daum C.G."/>
            <person name="Aanen D.K."/>
            <person name="Tsang A."/>
            <person name="Henrissat B."/>
            <person name="Bilanenko E.N."/>
            <person name="de Vries R.P."/>
            <person name="van Kan J.A.L."/>
            <person name="Grigoriev I.V."/>
            <person name="Debets A.J.M."/>
        </authorList>
    </citation>
    <scope>NUCLEOTIDE SEQUENCE [LARGE SCALE GENOMIC DNA]</scope>
    <source>
        <strain evidence="1 2">F11</strain>
    </source>
</reference>
<dbReference type="Pfam" id="PF00300">
    <property type="entry name" value="His_Phos_1"/>
    <property type="match status" value="1"/>
</dbReference>
<accession>A0A3N2Q2H6</accession>
<dbReference type="RefSeq" id="XP_028468738.1">
    <property type="nucleotide sequence ID" value="XM_028614834.1"/>
</dbReference>
<proteinExistence type="predicted"/>
<dbReference type="GO" id="GO:0016791">
    <property type="term" value="F:phosphatase activity"/>
    <property type="evidence" value="ECO:0007669"/>
    <property type="project" value="TreeGrafter"/>
</dbReference>
<dbReference type="InterPro" id="IPR050275">
    <property type="entry name" value="PGM_Phosphatase"/>
</dbReference>
<dbReference type="PANTHER" id="PTHR48100">
    <property type="entry name" value="BROAD-SPECIFICITY PHOSPHATASE YOR283W-RELATED"/>
    <property type="match status" value="1"/>
</dbReference>